<dbReference type="EMBL" id="CP003639">
    <property type="protein sequence ID" value="AFM42674.1"/>
    <property type="molecule type" value="Genomic_DNA"/>
</dbReference>
<dbReference type="OrthoDB" id="1799006at2"/>
<keyword evidence="2" id="KW-1185">Reference proteome</keyword>
<name>I4DA50_DESAJ</name>
<gene>
    <name evidence="1" type="ordered locus">Desaci_3793</name>
</gene>
<protein>
    <submittedName>
        <fullName evidence="1">Uncharacterized protein</fullName>
    </submittedName>
</protein>
<dbReference type="RefSeq" id="WP_014828661.1">
    <property type="nucleotide sequence ID" value="NC_018068.1"/>
</dbReference>
<proteinExistence type="predicted"/>
<dbReference type="HOGENOM" id="CLU_2805485_0_0_9"/>
<sequence>MSSLNSIQPTRQLAQQAVIISFSEFARKKNQFQPCIFCGETMTVQMFKGKNVCTRCLHQIPAIFSFG</sequence>
<dbReference type="AlphaFoldDB" id="I4DA50"/>
<evidence type="ECO:0000313" key="1">
    <source>
        <dbReference type="EMBL" id="AFM42674.1"/>
    </source>
</evidence>
<accession>I4DA50</accession>
<organism evidence="1 2">
    <name type="scientific">Desulfosporosinus acidiphilus (strain DSM 22704 / JCM 16185 / SJ4)</name>
    <dbReference type="NCBI Taxonomy" id="646529"/>
    <lineage>
        <taxon>Bacteria</taxon>
        <taxon>Bacillati</taxon>
        <taxon>Bacillota</taxon>
        <taxon>Clostridia</taxon>
        <taxon>Eubacteriales</taxon>
        <taxon>Desulfitobacteriaceae</taxon>
        <taxon>Desulfosporosinus</taxon>
    </lineage>
</organism>
<dbReference type="KEGG" id="dai:Desaci_3793"/>
<dbReference type="Proteomes" id="UP000002892">
    <property type="component" value="Chromosome"/>
</dbReference>
<reference evidence="1 2" key="1">
    <citation type="journal article" date="2012" name="J. Bacteriol.">
        <title>Complete genome sequences of Desulfosporosinus orientis DSM765T, Desulfosporosinus youngiae DSM17734T, Desulfosporosinus meridiei DSM13257T, and Desulfosporosinus acidiphilus DSM22704T.</title>
        <authorList>
            <person name="Pester M."/>
            <person name="Brambilla E."/>
            <person name="Alazard D."/>
            <person name="Rattei T."/>
            <person name="Weinmaier T."/>
            <person name="Han J."/>
            <person name="Lucas S."/>
            <person name="Lapidus A."/>
            <person name="Cheng J.F."/>
            <person name="Goodwin L."/>
            <person name="Pitluck S."/>
            <person name="Peters L."/>
            <person name="Ovchinnikova G."/>
            <person name="Teshima H."/>
            <person name="Detter J.C."/>
            <person name="Han C.S."/>
            <person name="Tapia R."/>
            <person name="Land M.L."/>
            <person name="Hauser L."/>
            <person name="Kyrpides N.C."/>
            <person name="Ivanova N.N."/>
            <person name="Pagani I."/>
            <person name="Huntmann M."/>
            <person name="Wei C.L."/>
            <person name="Davenport K.W."/>
            <person name="Daligault H."/>
            <person name="Chain P.S."/>
            <person name="Chen A."/>
            <person name="Mavromatis K."/>
            <person name="Markowitz V."/>
            <person name="Szeto E."/>
            <person name="Mikhailova N."/>
            <person name="Pati A."/>
            <person name="Wagner M."/>
            <person name="Woyke T."/>
            <person name="Ollivier B."/>
            <person name="Klenk H.P."/>
            <person name="Spring S."/>
            <person name="Loy A."/>
        </authorList>
    </citation>
    <scope>NUCLEOTIDE SEQUENCE [LARGE SCALE GENOMIC DNA]</scope>
    <source>
        <strain evidence="2">DSM 22704 / JCM 16185 / SJ4</strain>
    </source>
</reference>
<evidence type="ECO:0000313" key="2">
    <source>
        <dbReference type="Proteomes" id="UP000002892"/>
    </source>
</evidence>